<dbReference type="GO" id="GO:0003677">
    <property type="term" value="F:DNA binding"/>
    <property type="evidence" value="ECO:0007669"/>
    <property type="project" value="InterPro"/>
</dbReference>
<dbReference type="InterPro" id="IPR041413">
    <property type="entry name" value="MLTR_LBD"/>
</dbReference>
<reference evidence="3 4" key="1">
    <citation type="submission" date="2018-04" db="EMBL/GenBank/DDBJ databases">
        <title>Genomic Encyclopedia of Type Strains, Phase IV (KMG-IV): sequencing the most valuable type-strain genomes for metagenomic binning, comparative biology and taxonomic classification.</title>
        <authorList>
            <person name="Goeker M."/>
        </authorList>
    </citation>
    <scope>NUCLEOTIDE SEQUENCE [LARGE SCALE GENOMIC DNA]</scope>
    <source>
        <strain evidence="3 4">DSM 10065</strain>
    </source>
</reference>
<name>A0A2U1CN40_9BURK</name>
<dbReference type="RefSeq" id="WP_017524862.1">
    <property type="nucleotide sequence ID" value="NZ_JACCEX010000002.1"/>
</dbReference>
<dbReference type="Gene3D" id="1.10.260.40">
    <property type="entry name" value="lambda repressor-like DNA-binding domains"/>
    <property type="match status" value="1"/>
</dbReference>
<feature type="domain" description="HTH cro/C1-type" evidence="2">
    <location>
        <begin position="33"/>
        <end position="105"/>
    </location>
</feature>
<dbReference type="InterPro" id="IPR001387">
    <property type="entry name" value="Cro/C1-type_HTH"/>
</dbReference>
<evidence type="ECO:0000256" key="1">
    <source>
        <dbReference type="SAM" id="MobiDB-lite"/>
    </source>
</evidence>
<dbReference type="Pfam" id="PF13560">
    <property type="entry name" value="HTH_31"/>
    <property type="match status" value="1"/>
</dbReference>
<dbReference type="InterPro" id="IPR010982">
    <property type="entry name" value="Lambda_DNA-bd_dom_sf"/>
</dbReference>
<dbReference type="AlphaFoldDB" id="A0A2U1CN40"/>
<dbReference type="PANTHER" id="PTHR35010:SF2">
    <property type="entry name" value="BLL4672 PROTEIN"/>
    <property type="match status" value="1"/>
</dbReference>
<dbReference type="Proteomes" id="UP000246145">
    <property type="component" value="Unassembled WGS sequence"/>
</dbReference>
<organism evidence="3 4">
    <name type="scientific">Pusillimonas noertemannii</name>
    <dbReference type="NCBI Taxonomy" id="305977"/>
    <lineage>
        <taxon>Bacteria</taxon>
        <taxon>Pseudomonadati</taxon>
        <taxon>Pseudomonadota</taxon>
        <taxon>Betaproteobacteria</taxon>
        <taxon>Burkholderiales</taxon>
        <taxon>Alcaligenaceae</taxon>
        <taxon>Pusillimonas</taxon>
    </lineage>
</organism>
<dbReference type="OrthoDB" id="5346389at2"/>
<keyword evidence="4" id="KW-1185">Reference proteome</keyword>
<proteinExistence type="predicted"/>
<dbReference type="SMART" id="SM00530">
    <property type="entry name" value="HTH_XRE"/>
    <property type="match status" value="1"/>
</dbReference>
<dbReference type="Pfam" id="PF17765">
    <property type="entry name" value="MLTR_LBD"/>
    <property type="match status" value="1"/>
</dbReference>
<dbReference type="STRING" id="1231391.GCA_000308195_02511"/>
<feature type="region of interest" description="Disordered" evidence="1">
    <location>
        <begin position="1"/>
        <end position="25"/>
    </location>
</feature>
<evidence type="ECO:0000259" key="2">
    <source>
        <dbReference type="SMART" id="SM00530"/>
    </source>
</evidence>
<dbReference type="PANTHER" id="PTHR35010">
    <property type="entry name" value="BLL4672 PROTEIN-RELATED"/>
    <property type="match status" value="1"/>
</dbReference>
<evidence type="ECO:0000313" key="3">
    <source>
        <dbReference type="EMBL" id="PVY62430.1"/>
    </source>
</evidence>
<gene>
    <name evidence="3" type="ORF">C7440_1924</name>
</gene>
<sequence>MAASDPPQQASEPSGRQTEGQARSVRRAALGDFLRSVRARVSPESVGLPPGARRRTPGLRREEVAQLGDISVTWYTWIEQGRDVSVSPAVWARLANVLHLTRAERHYLFELAECADPEHGGELAEPLPEGLQDCVHSIEAPAYVLDRCWNVLARNEAMLQLFDGWPDRVQRPNLLRYIFLDPAAQQLVVDWELRARRVVAEFRADVAAYAEEPDVREVIDSLLRDSPVFAHWWRRQAVVEREGGSRAFRHPRQGVLNFRQITFRSAIRPDCKLVMLLAG</sequence>
<protein>
    <submittedName>
        <fullName evidence="3">Helix-turn-helix protein</fullName>
    </submittedName>
</protein>
<feature type="compositionally biased region" description="Polar residues" evidence="1">
    <location>
        <begin position="1"/>
        <end position="21"/>
    </location>
</feature>
<dbReference type="SUPFAM" id="SSF47413">
    <property type="entry name" value="lambda repressor-like DNA-binding domains"/>
    <property type="match status" value="1"/>
</dbReference>
<dbReference type="EMBL" id="QEKO01000002">
    <property type="protein sequence ID" value="PVY62430.1"/>
    <property type="molecule type" value="Genomic_DNA"/>
</dbReference>
<accession>A0A2U1CN40</accession>
<dbReference type="CDD" id="cd00093">
    <property type="entry name" value="HTH_XRE"/>
    <property type="match status" value="1"/>
</dbReference>
<comment type="caution">
    <text evidence="3">The sequence shown here is derived from an EMBL/GenBank/DDBJ whole genome shotgun (WGS) entry which is preliminary data.</text>
</comment>
<evidence type="ECO:0000313" key="4">
    <source>
        <dbReference type="Proteomes" id="UP000246145"/>
    </source>
</evidence>
<dbReference type="Gene3D" id="3.30.450.180">
    <property type="match status" value="1"/>
</dbReference>